<dbReference type="GO" id="GO:0005730">
    <property type="term" value="C:nucleolus"/>
    <property type="evidence" value="ECO:0007669"/>
    <property type="project" value="UniProtKB-SubCell"/>
</dbReference>
<dbReference type="PANTHER" id="PTHR11097:SF8">
    <property type="entry name" value="EXOSOME COMPLEX COMPONENT RRP42"/>
    <property type="match status" value="1"/>
</dbReference>
<dbReference type="Gene3D" id="3.30.230.70">
    <property type="entry name" value="GHMP Kinase, N-terminal domain"/>
    <property type="match status" value="1"/>
</dbReference>
<evidence type="ECO:0000256" key="1">
    <source>
        <dbReference type="ARBA" id="ARBA00004496"/>
    </source>
</evidence>
<keyword evidence="5" id="KW-0271">Exosome</keyword>
<dbReference type="Pfam" id="PF01138">
    <property type="entry name" value="RNase_PH"/>
    <property type="match status" value="1"/>
</dbReference>
<proteinExistence type="inferred from homology"/>
<dbReference type="InterPro" id="IPR036345">
    <property type="entry name" value="ExoRNase_PH_dom2_sf"/>
</dbReference>
<feature type="domain" description="Exoribonuclease phosphorolytic" evidence="8">
    <location>
        <begin position="222"/>
        <end position="286"/>
    </location>
</feature>
<evidence type="ECO:0000256" key="3">
    <source>
        <dbReference type="ARBA" id="ARBA00006678"/>
    </source>
</evidence>
<evidence type="ECO:0000256" key="2">
    <source>
        <dbReference type="ARBA" id="ARBA00004604"/>
    </source>
</evidence>
<dbReference type="InterPro" id="IPR015847">
    <property type="entry name" value="ExoRNase_PH_dom2"/>
</dbReference>
<reference evidence="9" key="1">
    <citation type="submission" date="2020-11" db="EMBL/GenBank/DDBJ databases">
        <title>Chlorella ohadii genome sequencing and assembly.</title>
        <authorList>
            <person name="Murik O."/>
            <person name="Treves H."/>
            <person name="Kedem I."/>
            <person name="Shotland Y."/>
            <person name="Kaplan A."/>
        </authorList>
    </citation>
    <scope>NUCLEOTIDE SEQUENCE</scope>
    <source>
        <strain evidence="9">1</strain>
    </source>
</reference>
<dbReference type="Pfam" id="PF03725">
    <property type="entry name" value="RNase_PH_C"/>
    <property type="match status" value="1"/>
</dbReference>
<dbReference type="InterPro" id="IPR020568">
    <property type="entry name" value="Ribosomal_Su5_D2-typ_SF"/>
</dbReference>
<dbReference type="CDD" id="cd11367">
    <property type="entry name" value="RNase_PH_RRP42"/>
    <property type="match status" value="1"/>
</dbReference>
<dbReference type="PANTHER" id="PTHR11097">
    <property type="entry name" value="EXOSOME COMPLEX EXONUCLEASE RIBOSOMAL RNA PROCESSING PROTEIN"/>
    <property type="match status" value="1"/>
</dbReference>
<evidence type="ECO:0000259" key="8">
    <source>
        <dbReference type="Pfam" id="PF03725"/>
    </source>
</evidence>
<evidence type="ECO:0000256" key="4">
    <source>
        <dbReference type="ARBA" id="ARBA00022490"/>
    </source>
</evidence>
<comment type="similarity">
    <text evidence="3">Belongs to the RNase PH family.</text>
</comment>
<evidence type="ECO:0000256" key="5">
    <source>
        <dbReference type="ARBA" id="ARBA00022835"/>
    </source>
</evidence>
<accession>A0AAD5DQL1</accession>
<dbReference type="SUPFAM" id="SSF54211">
    <property type="entry name" value="Ribosomal protein S5 domain 2-like"/>
    <property type="match status" value="1"/>
</dbReference>
<keyword evidence="4" id="KW-0963">Cytoplasm</keyword>
<dbReference type="GO" id="GO:0034473">
    <property type="term" value="P:U1 snRNA 3'-end processing"/>
    <property type="evidence" value="ECO:0007669"/>
    <property type="project" value="TreeGrafter"/>
</dbReference>
<sequence length="310" mass="32734">MASPLISAAEVQWITAGVSFNIRNDGRQREDFRALSVQLGVITQATGSARVQLGETDVIVGVKAEIGSPDPDRPDCGRLVFGVECSPVASPAFRGRGGDELSGELARALERSFYPGPSGRAGGVDLSTLSIVSGKTCWVLYVDALLLNIGGNLHDALSVAAKAALADAKIPKVEVVQGEDPTDEPGYEVDDDPQWFSLYLYEPDYEVDDDPQQAQRLDVSRVPLCVTVSQIGAHSVVDLTAQEELCSSASVQVAVDESGVVCGLTKRRQKGVDPSVALEMVEVAQRSAAKLHAALAESLGGQQAQQMSVG</sequence>
<evidence type="ECO:0000313" key="10">
    <source>
        <dbReference type="Proteomes" id="UP001205105"/>
    </source>
</evidence>
<comment type="subcellular location">
    <subcellularLocation>
        <location evidence="1">Cytoplasm</location>
    </subcellularLocation>
    <subcellularLocation>
        <location evidence="2">Nucleus</location>
        <location evidence="2">Nucleolus</location>
    </subcellularLocation>
</comment>
<name>A0AAD5DQL1_9CHLO</name>
<dbReference type="GO" id="GO:0071028">
    <property type="term" value="P:nuclear mRNA surveillance"/>
    <property type="evidence" value="ECO:0007669"/>
    <property type="project" value="TreeGrafter"/>
</dbReference>
<dbReference type="SUPFAM" id="SSF55666">
    <property type="entry name" value="Ribonuclease PH domain 2-like"/>
    <property type="match status" value="1"/>
</dbReference>
<dbReference type="GO" id="GO:0071038">
    <property type="term" value="P:TRAMP-dependent tRNA surveillance pathway"/>
    <property type="evidence" value="ECO:0007669"/>
    <property type="project" value="TreeGrafter"/>
</dbReference>
<dbReference type="GO" id="GO:0000467">
    <property type="term" value="P:exonucleolytic trimming to generate mature 3'-end of 5.8S rRNA from tricistronic rRNA transcript (SSU-rRNA, 5.8S rRNA, LSU-rRNA)"/>
    <property type="evidence" value="ECO:0007669"/>
    <property type="project" value="TreeGrafter"/>
</dbReference>
<dbReference type="GO" id="GO:0071035">
    <property type="term" value="P:nuclear polyadenylation-dependent rRNA catabolic process"/>
    <property type="evidence" value="ECO:0007669"/>
    <property type="project" value="TreeGrafter"/>
</dbReference>
<gene>
    <name evidence="9" type="ORF">COHA_007467</name>
</gene>
<dbReference type="GO" id="GO:0035925">
    <property type="term" value="F:mRNA 3'-UTR AU-rich region binding"/>
    <property type="evidence" value="ECO:0007669"/>
    <property type="project" value="TreeGrafter"/>
</dbReference>
<dbReference type="InterPro" id="IPR027408">
    <property type="entry name" value="PNPase/RNase_PH_dom_sf"/>
</dbReference>
<evidence type="ECO:0000259" key="7">
    <source>
        <dbReference type="Pfam" id="PF01138"/>
    </source>
</evidence>
<dbReference type="EMBL" id="JADXDR010000119">
    <property type="protein sequence ID" value="KAI7838664.1"/>
    <property type="molecule type" value="Genomic_DNA"/>
</dbReference>
<dbReference type="AlphaFoldDB" id="A0AAD5DQL1"/>
<dbReference type="GO" id="GO:0000176">
    <property type="term" value="C:nuclear exosome (RNase complex)"/>
    <property type="evidence" value="ECO:0007669"/>
    <property type="project" value="TreeGrafter"/>
</dbReference>
<comment type="caution">
    <text evidence="9">The sequence shown here is derived from an EMBL/GenBank/DDBJ whole genome shotgun (WGS) entry which is preliminary data.</text>
</comment>
<dbReference type="GO" id="GO:0034476">
    <property type="term" value="P:U5 snRNA 3'-end processing"/>
    <property type="evidence" value="ECO:0007669"/>
    <property type="project" value="TreeGrafter"/>
</dbReference>
<dbReference type="GO" id="GO:0016075">
    <property type="term" value="P:rRNA catabolic process"/>
    <property type="evidence" value="ECO:0007669"/>
    <property type="project" value="TreeGrafter"/>
</dbReference>
<organism evidence="9 10">
    <name type="scientific">Chlorella ohadii</name>
    <dbReference type="NCBI Taxonomy" id="2649997"/>
    <lineage>
        <taxon>Eukaryota</taxon>
        <taxon>Viridiplantae</taxon>
        <taxon>Chlorophyta</taxon>
        <taxon>core chlorophytes</taxon>
        <taxon>Trebouxiophyceae</taxon>
        <taxon>Chlorellales</taxon>
        <taxon>Chlorellaceae</taxon>
        <taxon>Chlorella clade</taxon>
        <taxon>Chlorella</taxon>
    </lineage>
</organism>
<dbReference type="Proteomes" id="UP001205105">
    <property type="component" value="Unassembled WGS sequence"/>
</dbReference>
<dbReference type="InterPro" id="IPR050590">
    <property type="entry name" value="Exosome_comp_Rrp42_subfam"/>
</dbReference>
<dbReference type="GO" id="GO:0034475">
    <property type="term" value="P:U4 snRNA 3'-end processing"/>
    <property type="evidence" value="ECO:0007669"/>
    <property type="project" value="TreeGrafter"/>
</dbReference>
<dbReference type="InterPro" id="IPR001247">
    <property type="entry name" value="ExoRNase_PH_dom1"/>
</dbReference>
<evidence type="ECO:0000256" key="6">
    <source>
        <dbReference type="ARBA" id="ARBA00042523"/>
    </source>
</evidence>
<feature type="domain" description="Exoribonuclease phosphorolytic" evidence="7">
    <location>
        <begin position="31"/>
        <end position="171"/>
    </location>
</feature>
<evidence type="ECO:0000313" key="9">
    <source>
        <dbReference type="EMBL" id="KAI7838664.1"/>
    </source>
</evidence>
<protein>
    <recommendedName>
        <fullName evidence="6">Ribosomal RNA-processing protein 42</fullName>
    </recommendedName>
</protein>
<dbReference type="GO" id="GO:0000177">
    <property type="term" value="C:cytoplasmic exosome (RNase complex)"/>
    <property type="evidence" value="ECO:0007669"/>
    <property type="project" value="TreeGrafter"/>
</dbReference>
<keyword evidence="10" id="KW-1185">Reference proteome</keyword>